<protein>
    <submittedName>
        <fullName evidence="1">Uncharacterized protein</fullName>
    </submittedName>
</protein>
<proteinExistence type="predicted"/>
<name>A0ACC0D8G9_9PEZI</name>
<gene>
    <name evidence="1" type="ORF">F4821DRAFT_231947</name>
</gene>
<evidence type="ECO:0000313" key="1">
    <source>
        <dbReference type="EMBL" id="KAI6089053.1"/>
    </source>
</evidence>
<sequence>MVVAVGVMVWHGGDGWGDGLVVGSLYFWSLVFSCCLFVVCYRILVPVLVFVVFILTSDLVLALALVFFFLEFVCLLVFCLLDFGFQVPVQLGYHSFDFTSILSSNVRFNCAIAFVPSGRLIFLIMFRSFRAPVSRVERW</sequence>
<accession>A0ACC0D8G9</accession>
<dbReference type="Proteomes" id="UP001497680">
    <property type="component" value="Unassembled WGS sequence"/>
</dbReference>
<dbReference type="EMBL" id="MU394297">
    <property type="protein sequence ID" value="KAI6089053.1"/>
    <property type="molecule type" value="Genomic_DNA"/>
</dbReference>
<comment type="caution">
    <text evidence="1">The sequence shown here is derived from an EMBL/GenBank/DDBJ whole genome shotgun (WGS) entry which is preliminary data.</text>
</comment>
<evidence type="ECO:0000313" key="2">
    <source>
        <dbReference type="Proteomes" id="UP001497680"/>
    </source>
</evidence>
<reference evidence="1 2" key="1">
    <citation type="journal article" date="2022" name="New Phytol.">
        <title>Ecological generalism drives hyperdiversity of secondary metabolite gene clusters in xylarialean endophytes.</title>
        <authorList>
            <person name="Franco M.E.E."/>
            <person name="Wisecaver J.H."/>
            <person name="Arnold A.E."/>
            <person name="Ju Y.M."/>
            <person name="Slot J.C."/>
            <person name="Ahrendt S."/>
            <person name="Moore L.P."/>
            <person name="Eastman K.E."/>
            <person name="Scott K."/>
            <person name="Konkel Z."/>
            <person name="Mondo S.J."/>
            <person name="Kuo A."/>
            <person name="Hayes R.D."/>
            <person name="Haridas S."/>
            <person name="Andreopoulos B."/>
            <person name="Riley R."/>
            <person name="LaButti K."/>
            <person name="Pangilinan J."/>
            <person name="Lipzen A."/>
            <person name="Amirebrahimi M."/>
            <person name="Yan J."/>
            <person name="Adam C."/>
            <person name="Keymanesh K."/>
            <person name="Ng V."/>
            <person name="Louie K."/>
            <person name="Northen T."/>
            <person name="Drula E."/>
            <person name="Henrissat B."/>
            <person name="Hsieh H.M."/>
            <person name="Youens-Clark K."/>
            <person name="Lutzoni F."/>
            <person name="Miadlikowska J."/>
            <person name="Eastwood D.C."/>
            <person name="Hamelin R.C."/>
            <person name="Grigoriev I.V."/>
            <person name="U'Ren J.M."/>
        </authorList>
    </citation>
    <scope>NUCLEOTIDE SEQUENCE [LARGE SCALE GENOMIC DNA]</scope>
    <source>
        <strain evidence="1 2">ER1909</strain>
    </source>
</reference>
<keyword evidence="2" id="KW-1185">Reference proteome</keyword>
<organism evidence="1 2">
    <name type="scientific">Hypoxylon rubiginosum</name>
    <dbReference type="NCBI Taxonomy" id="110542"/>
    <lineage>
        <taxon>Eukaryota</taxon>
        <taxon>Fungi</taxon>
        <taxon>Dikarya</taxon>
        <taxon>Ascomycota</taxon>
        <taxon>Pezizomycotina</taxon>
        <taxon>Sordariomycetes</taxon>
        <taxon>Xylariomycetidae</taxon>
        <taxon>Xylariales</taxon>
        <taxon>Hypoxylaceae</taxon>
        <taxon>Hypoxylon</taxon>
    </lineage>
</organism>